<evidence type="ECO:0000313" key="2">
    <source>
        <dbReference type="EMBL" id="SKB91064.1"/>
    </source>
</evidence>
<name>A0A1T5F4B7_9SPHI</name>
<dbReference type="STRING" id="1513896.SAMN05660841_03014"/>
<keyword evidence="1" id="KW-1133">Transmembrane helix</keyword>
<proteinExistence type="predicted"/>
<feature type="transmembrane region" description="Helical" evidence="1">
    <location>
        <begin position="7"/>
        <end position="26"/>
    </location>
</feature>
<gene>
    <name evidence="2" type="ORF">SAMN05660841_03014</name>
</gene>
<dbReference type="OrthoDB" id="637901at2"/>
<dbReference type="AlphaFoldDB" id="A0A1T5F4B7"/>
<evidence type="ECO:0000256" key="1">
    <source>
        <dbReference type="SAM" id="Phobius"/>
    </source>
</evidence>
<keyword evidence="3" id="KW-1185">Reference proteome</keyword>
<keyword evidence="1" id="KW-0472">Membrane</keyword>
<organism evidence="2 3">
    <name type="scientific">Sphingobacterium nematocida</name>
    <dbReference type="NCBI Taxonomy" id="1513896"/>
    <lineage>
        <taxon>Bacteria</taxon>
        <taxon>Pseudomonadati</taxon>
        <taxon>Bacteroidota</taxon>
        <taxon>Sphingobacteriia</taxon>
        <taxon>Sphingobacteriales</taxon>
        <taxon>Sphingobacteriaceae</taxon>
        <taxon>Sphingobacterium</taxon>
    </lineage>
</organism>
<evidence type="ECO:0000313" key="3">
    <source>
        <dbReference type="Proteomes" id="UP000190150"/>
    </source>
</evidence>
<accession>A0A1T5F4B7</accession>
<dbReference type="RefSeq" id="WP_079644205.1">
    <property type="nucleotide sequence ID" value="NZ_FUZF01000014.1"/>
</dbReference>
<protein>
    <submittedName>
        <fullName evidence="2">Uncharacterized protein</fullName>
    </submittedName>
</protein>
<dbReference type="EMBL" id="FUZF01000014">
    <property type="protein sequence ID" value="SKB91064.1"/>
    <property type="molecule type" value="Genomic_DNA"/>
</dbReference>
<dbReference type="Proteomes" id="UP000190150">
    <property type="component" value="Unassembled WGS sequence"/>
</dbReference>
<sequence length="438" mass="50114">MKLLKKLIFIILGLIALIAISLYLFLKVREQRSKNMLVHSESEYVMRVSVDKILSDIAWNAIMNPGYYLTKDTTSSTTRDSVKSSDLGLHIPASIYLFALKDREATWYTMLAVDNEHKLQTFIRQRVVGDSIAIEREGDNWWISGKEGRISVYGDSKNVLVALSLEKTDKKQDMMELWNQSADQMVPISTVSDFKLDNSSADIQWQQRGVSTSGLLSFNQGMIASELSLAHSVLRLPSEAQARALPTSNVLNVYCQADLRPLLTKYKDNLKRYNIPVDTLARYYGGYLDVQWRSEDVVQMDSVIAYDYDDNFNRIEKKELREESVPNLLFTFSASPHLTSYLPERLFYKFYKTMDGDQIGLSTDAQAKNNYPYHRTDHALHISYQQNEAVQRYLGWIPLLNNIEQISISGRGQGQANSFDGKVVLSERKIHALYQLLN</sequence>
<reference evidence="3" key="1">
    <citation type="submission" date="2017-02" db="EMBL/GenBank/DDBJ databases">
        <authorList>
            <person name="Varghese N."/>
            <person name="Submissions S."/>
        </authorList>
    </citation>
    <scope>NUCLEOTIDE SEQUENCE [LARGE SCALE GENOMIC DNA]</scope>
    <source>
        <strain evidence="3">DSM 24091</strain>
    </source>
</reference>
<keyword evidence="1" id="KW-0812">Transmembrane</keyword>